<comment type="similarity">
    <text evidence="4">Belongs to the MoaE family. MOCS2B subfamily.</text>
</comment>
<keyword evidence="3 4" id="KW-0501">Molybdenum cofactor biosynthesis</keyword>
<dbReference type="Gene3D" id="3.90.1170.40">
    <property type="entry name" value="Molybdopterin biosynthesis MoaE subunit"/>
    <property type="match status" value="1"/>
</dbReference>
<feature type="binding site" evidence="4">
    <location>
        <begin position="100"/>
        <end position="101"/>
    </location>
    <ligand>
        <name>substrate</name>
    </ligand>
</feature>
<dbReference type="GO" id="GO:0030366">
    <property type="term" value="F:molybdopterin synthase activity"/>
    <property type="evidence" value="ECO:0007669"/>
    <property type="project" value="UniProtKB-UniRule"/>
</dbReference>
<keyword evidence="1 4" id="KW-0963">Cytoplasm</keyword>
<proteinExistence type="inferred from homology"/>
<dbReference type="CDD" id="cd00756">
    <property type="entry name" value="MoaE"/>
    <property type="match status" value="1"/>
</dbReference>
<dbReference type="InterPro" id="IPR036563">
    <property type="entry name" value="MoaE_sf"/>
</dbReference>
<comment type="catalytic activity">
    <reaction evidence="4">
        <text>2 [molybdopterin-synthase sulfur-carrier protein]-C-terminal-Gly-aminoethanethioate + cyclic pyranopterin phosphate + H2O = molybdopterin + 2 [molybdopterin-synthase sulfur-carrier protein]-C-terminal Gly-Gly + 2 H(+)</text>
        <dbReference type="Rhea" id="RHEA:26333"/>
        <dbReference type="Rhea" id="RHEA-COMP:12202"/>
        <dbReference type="Rhea" id="RHEA-COMP:19907"/>
        <dbReference type="ChEBI" id="CHEBI:15377"/>
        <dbReference type="ChEBI" id="CHEBI:15378"/>
        <dbReference type="ChEBI" id="CHEBI:58698"/>
        <dbReference type="ChEBI" id="CHEBI:59648"/>
        <dbReference type="ChEBI" id="CHEBI:90778"/>
        <dbReference type="ChEBI" id="CHEBI:232372"/>
        <dbReference type="EC" id="2.8.1.12"/>
    </reaction>
</comment>
<dbReference type="SUPFAM" id="SSF54690">
    <property type="entry name" value="Molybdopterin synthase subunit MoaE"/>
    <property type="match status" value="1"/>
</dbReference>
<gene>
    <name evidence="4" type="primary">Mocs2</name>
    <name evidence="5" type="ORF">TTEB3V08_LOCUS4541</name>
</gene>
<accession>A0A7R9FP95</accession>
<comment type="subcellular location">
    <subcellularLocation>
        <location evidence="4">Cytoplasm</location>
    </subcellularLocation>
</comment>
<dbReference type="EMBL" id="OE001313">
    <property type="protein sequence ID" value="CAD7456513.1"/>
    <property type="molecule type" value="Genomic_DNA"/>
</dbReference>
<keyword evidence="2 4" id="KW-0808">Transferase</keyword>
<dbReference type="GO" id="GO:0006777">
    <property type="term" value="P:Mo-molybdopterin cofactor biosynthetic process"/>
    <property type="evidence" value="ECO:0007669"/>
    <property type="project" value="UniProtKB-UniRule"/>
</dbReference>
<dbReference type="HAMAP" id="MF_03052">
    <property type="entry name" value="MOC2B"/>
    <property type="match status" value="1"/>
</dbReference>
<comment type="subunit">
    <text evidence="4">Heterotetramer; composed of 2 small (MOCS2A) and 2 large (MOCS2B) subunits.</text>
</comment>
<protein>
    <recommendedName>
        <fullName evidence="4">Molybdopterin synthase catalytic subunit</fullName>
        <ecNumber evidence="4">2.8.1.12</ecNumber>
    </recommendedName>
    <alternativeName>
        <fullName evidence="4">Molybdenum cofactor synthesis protein 2 large subunit</fullName>
    </alternativeName>
    <alternativeName>
        <fullName evidence="4">Molybdenum cofactor synthesis protein 2B</fullName>
        <shortName evidence="4">MOCS2B</shortName>
    </alternativeName>
</protein>
<organism evidence="5">
    <name type="scientific">Timema tahoe</name>
    <dbReference type="NCBI Taxonomy" id="61484"/>
    <lineage>
        <taxon>Eukaryota</taxon>
        <taxon>Metazoa</taxon>
        <taxon>Ecdysozoa</taxon>
        <taxon>Arthropoda</taxon>
        <taxon>Hexapoda</taxon>
        <taxon>Insecta</taxon>
        <taxon>Pterygota</taxon>
        <taxon>Neoptera</taxon>
        <taxon>Polyneoptera</taxon>
        <taxon>Phasmatodea</taxon>
        <taxon>Timematodea</taxon>
        <taxon>Timematoidea</taxon>
        <taxon>Timematidae</taxon>
        <taxon>Timema</taxon>
    </lineage>
</organism>
<evidence type="ECO:0000256" key="1">
    <source>
        <dbReference type="ARBA" id="ARBA00022490"/>
    </source>
</evidence>
<feature type="binding site" evidence="4">
    <location>
        <begin position="123"/>
        <end position="125"/>
    </location>
    <ligand>
        <name>substrate</name>
    </ligand>
</feature>
<dbReference type="FunFam" id="3.90.1170.40:FF:000002">
    <property type="entry name" value="Molybdopterin synthase catalytic subunit"/>
    <property type="match status" value="1"/>
</dbReference>
<dbReference type="InterPro" id="IPR003448">
    <property type="entry name" value="Mopterin_biosynth_MoaE"/>
</dbReference>
<dbReference type="EC" id="2.8.1.12" evidence="4"/>
<evidence type="ECO:0000256" key="4">
    <source>
        <dbReference type="HAMAP-Rule" id="MF_03052"/>
    </source>
</evidence>
<comment type="miscellaneous">
    <text evidence="4">This protein is produced by a bicistronic gene which also produces the large subunit (MOCS2A).</text>
</comment>
<dbReference type="InterPro" id="IPR028888">
    <property type="entry name" value="MOCS2B_euk"/>
</dbReference>
<dbReference type="Pfam" id="PF02391">
    <property type="entry name" value="MoaE"/>
    <property type="match status" value="1"/>
</dbReference>
<evidence type="ECO:0000313" key="5">
    <source>
        <dbReference type="EMBL" id="CAD7456513.1"/>
    </source>
</evidence>
<reference evidence="5" key="1">
    <citation type="submission" date="2020-11" db="EMBL/GenBank/DDBJ databases">
        <authorList>
            <person name="Tran Van P."/>
        </authorList>
    </citation>
    <scope>NUCLEOTIDE SEQUENCE</scope>
</reference>
<name>A0A7R9FP95_9NEOP</name>
<evidence type="ECO:0000256" key="3">
    <source>
        <dbReference type="ARBA" id="ARBA00023150"/>
    </source>
</evidence>
<feature type="binding site" evidence="4">
    <location>
        <position position="116"/>
    </location>
    <ligand>
        <name>substrate</name>
    </ligand>
</feature>
<sequence length="144" mass="16126">MDSIKLTNVKLSVEEISDLVASPSCGAISLFVGTTRDNFQDKKVVHLEYEAYEPMAEKALKTICRDIREKWQVENIALYHRLGVVPVKEASVVIAVSSPHRAESLLAVQFAIDALKSSVPIWKKEVYATDTPQWKSNFECAWAS</sequence>
<dbReference type="GO" id="GO:1990140">
    <property type="term" value="C:molybdopterin synthase complex"/>
    <property type="evidence" value="ECO:0007669"/>
    <property type="project" value="UniProtKB-UniRule"/>
</dbReference>
<dbReference type="AlphaFoldDB" id="A0A7R9FP95"/>
<dbReference type="UniPathway" id="UPA00344"/>
<evidence type="ECO:0000256" key="2">
    <source>
        <dbReference type="ARBA" id="ARBA00022679"/>
    </source>
</evidence>
<comment type="pathway">
    <text evidence="4">Cofactor biosynthesis; molybdopterin biosynthesis.</text>
</comment>
<dbReference type="PANTHER" id="PTHR23404">
    <property type="entry name" value="MOLYBDOPTERIN SYNTHASE RELATED"/>
    <property type="match status" value="1"/>
</dbReference>
<comment type="function">
    <text evidence="4">Catalytic subunit of the molybdopterin synthase complex, a complex that catalyzes the conversion of precursor Z into molybdopterin. Acts by mediating the incorporation of 2 sulfur atoms from thiocarboxylated MOCS2A into precursor Z to generate a dithiolene group.</text>
</comment>